<keyword evidence="5" id="KW-0723">Serine/threonine-protein kinase</keyword>
<evidence type="ECO:0000259" key="29">
    <source>
        <dbReference type="PROSITE" id="PS50808"/>
    </source>
</evidence>
<feature type="binding site" evidence="26">
    <location>
        <position position="966"/>
    </location>
    <ligand>
        <name>ATP</name>
        <dbReference type="ChEBI" id="CHEBI:30616"/>
    </ligand>
</feature>
<keyword evidence="19" id="KW-0472">Membrane</keyword>
<feature type="domain" description="Protein kinase" evidence="28">
    <location>
        <begin position="1327"/>
        <end position="1616"/>
    </location>
</feature>
<comment type="similarity">
    <text evidence="3">Belongs to the protein kinase superfamily. Ser/Thr protein kinase family.</text>
</comment>
<keyword evidence="6" id="KW-0433">Leucine-rich repeat</keyword>
<keyword evidence="8" id="KW-0812">Transmembrane</keyword>
<dbReference type="SUPFAM" id="SSF53098">
    <property type="entry name" value="Ribonuclease H-like"/>
    <property type="match status" value="1"/>
</dbReference>
<dbReference type="GO" id="GO:0008270">
    <property type="term" value="F:zinc ion binding"/>
    <property type="evidence" value="ECO:0007669"/>
    <property type="project" value="UniProtKB-KW"/>
</dbReference>
<dbReference type="InterPro" id="IPR003656">
    <property type="entry name" value="Znf_BED"/>
</dbReference>
<dbReference type="CDD" id="cd14066">
    <property type="entry name" value="STKc_IRAK"/>
    <property type="match status" value="3"/>
</dbReference>
<evidence type="ECO:0000256" key="2">
    <source>
        <dbReference type="ARBA" id="ARBA00004479"/>
    </source>
</evidence>
<feature type="domain" description="Protein kinase" evidence="28">
    <location>
        <begin position="2608"/>
        <end position="2893"/>
    </location>
</feature>
<keyword evidence="22" id="KW-0539">Nucleus</keyword>
<dbReference type="FunFam" id="1.10.510.10:FF:000084">
    <property type="entry name" value="Wall-associated receptor kinase 2"/>
    <property type="match status" value="1"/>
</dbReference>
<dbReference type="InterPro" id="IPR017441">
    <property type="entry name" value="Protein_kinase_ATP_BS"/>
</dbReference>
<evidence type="ECO:0000259" key="28">
    <source>
        <dbReference type="PROSITE" id="PS50011"/>
    </source>
</evidence>
<keyword evidence="16 26" id="KW-0067">ATP-binding</keyword>
<dbReference type="Pfam" id="PF02892">
    <property type="entry name" value="zf-BED"/>
    <property type="match status" value="1"/>
</dbReference>
<evidence type="ECO:0000256" key="10">
    <source>
        <dbReference type="ARBA" id="ARBA00022729"/>
    </source>
</evidence>
<keyword evidence="14" id="KW-0418">Kinase</keyword>
<feature type="compositionally biased region" description="Polar residues" evidence="27">
    <location>
        <begin position="1243"/>
        <end position="1252"/>
    </location>
</feature>
<reference evidence="30" key="1">
    <citation type="submission" date="2022-12" db="EMBL/GenBank/DDBJ databases">
        <title>Draft genome assemblies for two species of Escallonia (Escalloniales).</title>
        <authorList>
            <person name="Chanderbali A."/>
            <person name="Dervinis C."/>
            <person name="Anghel I."/>
            <person name="Soltis D."/>
            <person name="Soltis P."/>
            <person name="Zapata F."/>
        </authorList>
    </citation>
    <scope>NUCLEOTIDE SEQUENCE</scope>
    <source>
        <strain evidence="30">UCBG92.1500</strain>
        <tissue evidence="30">Leaf</tissue>
    </source>
</reference>
<keyword evidence="31" id="KW-1185">Reference proteome</keyword>
<dbReference type="GO" id="GO:0016020">
    <property type="term" value="C:membrane"/>
    <property type="evidence" value="ECO:0007669"/>
    <property type="project" value="UniProtKB-SubCell"/>
</dbReference>
<evidence type="ECO:0000256" key="7">
    <source>
        <dbReference type="ARBA" id="ARBA00022679"/>
    </source>
</evidence>
<evidence type="ECO:0000256" key="5">
    <source>
        <dbReference type="ARBA" id="ARBA00022527"/>
    </source>
</evidence>
<feature type="binding site" evidence="26">
    <location>
        <position position="2240"/>
    </location>
    <ligand>
        <name>ATP</name>
        <dbReference type="ChEBI" id="CHEBI:30616"/>
    </ligand>
</feature>
<evidence type="ECO:0000256" key="19">
    <source>
        <dbReference type="ARBA" id="ARBA00023136"/>
    </source>
</evidence>
<dbReference type="InterPro" id="IPR008271">
    <property type="entry name" value="Ser/Thr_kinase_AS"/>
</dbReference>
<dbReference type="FunFam" id="1.10.510.10:FF:000016">
    <property type="entry name" value="Somatic embryogenesis receptor-like kinase 1"/>
    <property type="match status" value="2"/>
</dbReference>
<dbReference type="FunFam" id="1.10.510.10:FF:000095">
    <property type="entry name" value="protein STRUBBELIG-RECEPTOR FAMILY 8"/>
    <property type="match status" value="2"/>
</dbReference>
<protein>
    <recommendedName>
        <fullName evidence="4">non-specific serine/threonine protein kinase</fullName>
        <ecNumber evidence="4">2.7.11.1</ecNumber>
    </recommendedName>
</protein>
<dbReference type="InterPro" id="IPR000719">
    <property type="entry name" value="Prot_kinase_dom"/>
</dbReference>
<keyword evidence="21" id="KW-0325">Glycoprotein</keyword>
<dbReference type="Proteomes" id="UP001187471">
    <property type="component" value="Unassembled WGS sequence"/>
</dbReference>
<evidence type="ECO:0000256" key="12">
    <source>
        <dbReference type="ARBA" id="ARBA00022741"/>
    </source>
</evidence>
<feature type="domain" description="Protein kinase" evidence="28">
    <location>
        <begin position="30"/>
        <end position="312"/>
    </location>
</feature>
<evidence type="ECO:0000256" key="9">
    <source>
        <dbReference type="ARBA" id="ARBA00022723"/>
    </source>
</evidence>
<comment type="caution">
    <text evidence="30">The sequence shown here is derived from an EMBL/GenBank/DDBJ whole genome shotgun (WGS) entry which is preliminary data.</text>
</comment>
<keyword evidence="18" id="KW-0238">DNA-binding</keyword>
<evidence type="ECO:0000256" key="11">
    <source>
        <dbReference type="ARBA" id="ARBA00022737"/>
    </source>
</evidence>
<dbReference type="GO" id="GO:0005524">
    <property type="term" value="F:ATP binding"/>
    <property type="evidence" value="ECO:0007669"/>
    <property type="project" value="UniProtKB-UniRule"/>
</dbReference>
<evidence type="ECO:0000256" key="27">
    <source>
        <dbReference type="SAM" id="MobiDB-lite"/>
    </source>
</evidence>
<dbReference type="Gene3D" id="3.30.200.20">
    <property type="entry name" value="Phosphorylase Kinase, domain 1"/>
    <property type="match status" value="7"/>
</dbReference>
<dbReference type="InterPro" id="IPR012337">
    <property type="entry name" value="RNaseH-like_sf"/>
</dbReference>
<dbReference type="Gene3D" id="1.10.510.10">
    <property type="entry name" value="Transferase(Phosphotransferase) domain 1"/>
    <property type="match status" value="8"/>
</dbReference>
<evidence type="ECO:0000256" key="25">
    <source>
        <dbReference type="PROSITE-ProRule" id="PRU00027"/>
    </source>
</evidence>
<evidence type="ECO:0000256" key="3">
    <source>
        <dbReference type="ARBA" id="ARBA00008684"/>
    </source>
</evidence>
<feature type="region of interest" description="Disordered" evidence="27">
    <location>
        <begin position="384"/>
        <end position="410"/>
    </location>
</feature>
<dbReference type="PROSITE" id="PS00108">
    <property type="entry name" value="PROTEIN_KINASE_ST"/>
    <property type="match status" value="4"/>
</dbReference>
<keyword evidence="20" id="KW-0675">Receptor</keyword>
<dbReference type="PROSITE" id="PS50808">
    <property type="entry name" value="ZF_BED"/>
    <property type="match status" value="1"/>
</dbReference>
<feature type="binding site" evidence="26">
    <location>
        <position position="1355"/>
    </location>
    <ligand>
        <name>ATP</name>
        <dbReference type="ChEBI" id="CHEBI:30616"/>
    </ligand>
</feature>
<keyword evidence="17" id="KW-1133">Transmembrane helix</keyword>
<keyword evidence="13 25" id="KW-0863">Zinc-finger</keyword>
<comment type="catalytic activity">
    <reaction evidence="23">
        <text>L-threonyl-[protein] + ATP = O-phospho-L-threonyl-[protein] + ADP + H(+)</text>
        <dbReference type="Rhea" id="RHEA:46608"/>
        <dbReference type="Rhea" id="RHEA-COMP:11060"/>
        <dbReference type="Rhea" id="RHEA-COMP:11605"/>
        <dbReference type="ChEBI" id="CHEBI:15378"/>
        <dbReference type="ChEBI" id="CHEBI:30013"/>
        <dbReference type="ChEBI" id="CHEBI:30616"/>
        <dbReference type="ChEBI" id="CHEBI:61977"/>
        <dbReference type="ChEBI" id="CHEBI:456216"/>
        <dbReference type="EC" id="2.7.11.1"/>
    </reaction>
</comment>
<evidence type="ECO:0000256" key="16">
    <source>
        <dbReference type="ARBA" id="ARBA00022840"/>
    </source>
</evidence>
<feature type="compositionally biased region" description="Polar residues" evidence="27">
    <location>
        <begin position="384"/>
        <end position="402"/>
    </location>
</feature>
<dbReference type="PANTHER" id="PTHR47989:SF62">
    <property type="entry name" value="OS05G0423500 PROTEIN"/>
    <property type="match status" value="1"/>
</dbReference>
<evidence type="ECO:0000256" key="20">
    <source>
        <dbReference type="ARBA" id="ARBA00023170"/>
    </source>
</evidence>
<comment type="catalytic activity">
    <reaction evidence="24">
        <text>L-seryl-[protein] + ATP = O-phospho-L-seryl-[protein] + ADP + H(+)</text>
        <dbReference type="Rhea" id="RHEA:17989"/>
        <dbReference type="Rhea" id="RHEA-COMP:9863"/>
        <dbReference type="Rhea" id="RHEA-COMP:11604"/>
        <dbReference type="ChEBI" id="CHEBI:15378"/>
        <dbReference type="ChEBI" id="CHEBI:29999"/>
        <dbReference type="ChEBI" id="CHEBI:30616"/>
        <dbReference type="ChEBI" id="CHEBI:83421"/>
        <dbReference type="ChEBI" id="CHEBI:456216"/>
        <dbReference type="EC" id="2.7.11.1"/>
    </reaction>
</comment>
<sequence>MSDCDGSPSTSSSSSRRFSLADIQSATDNFSDELVIGQGGFGKVYKGSISDGESMTVAVKRLNPRSRQGAREFRTEIEMLSRFRYPYLVSLIGYCEEPDEMILVYEYMPRGNFADHLHRSGKNYSAPLPWLRRLRICIDAARGLDYLHTGTSIQPDRAIHRDVKSSNILLDHNWDAKISDFGLSKLGPEDQAYSHVSTEVKGTFGYLDPEYYLTRRLTRKSDVYAFGVVMLEALCGRPAVDLSGDEEQWGLAGWAQYCIGEGTVDEIIDPSVKEEIKQDCLMDFVQIAVECLRNIPRKRPTMAEIVVRLEFALAMQEGKNSYKIVKPAKLDLALQEGEDSSDVVKPAKMTFSRKVQRYFLGTTSVPRQLMLLFLSLSSISVNSDTKPTSKVQRNHSSISNSILPDKDGAMSNNQDGVLAQELPSGGQTPTPSFKQFTFTELKSITKNFSNERILSKGSHVVAFKGWIDEKTYNPSEFGVGMAVVVKEITPNGFQDPGLRQILEFLRNCSHPNLVKILGYCTSEYSRDYNMFLVHEYMQKGSLDNHLFRKGAEPLSWPIRLKIAIGAARGIAFLHTIAKQNMYSEFEASDILLDKDFNAKLSDFGMQELYVAGDPSSYDPLYYVPGAEPKFISKGEGRSAGTLNRKSDVHCFGIVLLQILVCRQEVDEDWARTSLSSSEGAQPLPWVTRLKIAIEDAQALAFLHTTENQDFNPKLIGFGIDLGCHHEIPDLTGYYHPSTMLAHLWVPEHTSVRMPLYHSSPSASSSSSRRFSLADIQSATDNFADELVIGRGGFGKVYKDLGCHHKIPDMTGYYHPSALWSHLWVPEYTCRRVYDRSRPRDESNLVSWVRAYLTDKRRHKRIMDARLKDEYPSRGSFQVALLAQSCLGYKPKDQPSMEEVLELHESNNVEKDRASSLPSGQLCRLFSLAEVQLATHDFDDALIIGKGGFGKVYRGLLDNGRTAVAIKRLNSTSKQGAPEFWTEIQMLSKFRHIHLVSLIGYCNQVHEMILVYEYMALGTFADHLHKGGQMGSPSLSWVQRLKICIGAARGLDYLHTCTGVQQRVIHRDVKSSNILLDENWAAKISDFGLSKIGQVDQSCSHVSTDVKGTRGYVDPEYYLTRRLTTKSDVYAFGVVLLEALCGRPALDFRLDEEQWALAAWAQQCIKEDTVDQIIDPTLIRGRILPNSLKAFVQIAEQCLHNRPKQRPKMAEVVVWLEFALALQENANSSKREGETINTGGAYDNQENAYSSTEVQDNVKIDEISRSGNASDRQSRRKPNKMTLIRRVQRFLLGSSKFCCLSAEDDLEDLPGQTRRFYLRELQVATDNFSKFNIVGRGGFGKVYKGRLSDGSLVAVKGVTERFEALMFREHVEIINMAVHPNVCPLIGYCMTQTAGFLVFPFMANGSVASFLRERPESQPPLDWPIRKGIALGSARGLAYLHDHCDRKIIHRDVKATNILLDEEFEAVVGDFVLAKLMDYKDTHVTTAVRGSIGHIAPEYLSTGKASEKTDVFGYGVMLLELITGQRAFDLARLANDDDVMLLDWVKGLLKEKKLETLVDADLQGNYIDEEVEQLIQVALLCTLGSPRERPKMSAVVRMLEGDGLAERWKEWQMDEMFRQEFNKTHNHNTDWIIADSTSYLEFSDNSSSIASAPARSDDPAWAHGKVVEGKRNNTICIHCDKHLKGGGITRLKMHLAGVTGQVEACKKALHDVRWQMKQLLEGYQKAKARKEKLNVNIGYGDCIDVDDDSEDIALSADSVGNAGKKKGKEVAVASKRKKVRSFFAPRTTPRSQPSIKSAMATKEMVDNAKLAVARWWYDANVPFNGAHSKYYQPMFDAALAVGPGFKAPFFHDLRGNLLLPDDYMQDLISSQLEEYKQAIGDFVAWWEQFGNNGPDLQKFAIRVLSQCTSATGCERNWSVFEFIHSKKRNRLEHKRLNDLVFVRYNLKLRERAIGRTKEALDPVSLDNIDVLADWVSEEESVITQEDLDNDGGWDVLQPELAAVNLEDEEVHYEDEEDALHDIPSQYDWEFGGEGDPYHYIEIRLHNLMINSRRKILLTLLHAKQMYSLESPTGIIQRPESMRPLTWQIRKRIALGSARGLAYLHGHNEPNMLDAKIIHRDVKAASVLLNEEFEAVVGVPEIAKLMDYQDSHVDTVIANGAIFLILLLNIIVYYLRKLHESNNVEKDKASSLPSGQLCRLFSLAEVQLATHDFDDALIIGKGGFGKVFRGLIDNGKTTVAIKRLNSTSQQGAPEFWTEIQMLSKFRHSHLVSLIGYCNQDHEMILVYEYMPLGTFADHLHKVGKMGNPSLSWVQRLKVCLGAARGLDYLHTCTGSPQGVIHRDVKSSNILLDENWAAKISDFGLSKIGPVDQSCTHVSTDVKGTRGYLDPEYYLTRRLTTKSDVYAFGVVLLEALCGRPAVDLRLDEEQWGLAGWAQKCIKEDTVDLIIDPTLIKGQILPNSWKAFVQIAEQCLHDRPKQRPKMAEVVMWLEFALALQENANSTKREGEIINTGGAYDNQENADSSTEVEHTDSSSHHNVKIDEISRSGNASDRQSRRKPSKMTLIGRVRRFLLGSSRFCCLSAEEDLEDLPGQTRRFYLRELQVATDNFSNSNLLGRSWSGKVYKGRLSDGSFVAVKRVITDRVGALMFRKYVEIISMAVHPNIVPLIGYCMTQTERFLVYPLMVNGSVASCLRERPESRPPLDWPIRKRIALGSARGLAYLHDHCDPKIIHLDVKAANILLDEEFEAVVGDFGLAKLMDHKDTHVTTAVRGTIGHIAPEYLSTGKASEKTDVFGYGVMLLELITGQRAFDLARLANDDDVMLLDWVKGLLKEKKLETLVDADLQGNYIDEEVEQLIQVALLCTQGSPRERPKMSAVVRMLEGDGLAERWEEWQVDEMFRQEFNNAHNHNTDWIIGDSTYNLRPEELSGPR</sequence>
<evidence type="ECO:0000256" key="13">
    <source>
        <dbReference type="ARBA" id="ARBA00022771"/>
    </source>
</evidence>
<evidence type="ECO:0000256" key="8">
    <source>
        <dbReference type="ARBA" id="ARBA00022692"/>
    </source>
</evidence>
<gene>
    <name evidence="30" type="ORF">RJ640_002826</name>
</gene>
<proteinExistence type="inferred from homology"/>
<evidence type="ECO:0000256" key="18">
    <source>
        <dbReference type="ARBA" id="ARBA00023125"/>
    </source>
</evidence>
<feature type="domain" description="Protein kinase" evidence="28">
    <location>
        <begin position="2211"/>
        <end position="2492"/>
    </location>
</feature>
<evidence type="ECO:0000256" key="1">
    <source>
        <dbReference type="ARBA" id="ARBA00004123"/>
    </source>
</evidence>
<name>A0AA88QVZ4_9ASTE</name>
<feature type="domain" description="Protein kinase" evidence="28">
    <location>
        <begin position="937"/>
        <end position="1218"/>
    </location>
</feature>
<feature type="region of interest" description="Disordered" evidence="27">
    <location>
        <begin position="1228"/>
        <end position="1252"/>
    </location>
</feature>
<evidence type="ECO:0000256" key="4">
    <source>
        <dbReference type="ARBA" id="ARBA00012513"/>
    </source>
</evidence>
<evidence type="ECO:0000256" key="23">
    <source>
        <dbReference type="ARBA" id="ARBA00047899"/>
    </source>
</evidence>
<dbReference type="InterPro" id="IPR008906">
    <property type="entry name" value="HATC_C_dom"/>
</dbReference>
<dbReference type="GO" id="GO:0004674">
    <property type="term" value="F:protein serine/threonine kinase activity"/>
    <property type="evidence" value="ECO:0007669"/>
    <property type="project" value="UniProtKB-KW"/>
</dbReference>
<keyword evidence="10" id="KW-0732">Signal</keyword>
<feature type="domain" description="BED-type" evidence="29">
    <location>
        <begin position="1654"/>
        <end position="1711"/>
    </location>
</feature>
<dbReference type="GO" id="GO:0005634">
    <property type="term" value="C:nucleus"/>
    <property type="evidence" value="ECO:0007669"/>
    <property type="project" value="UniProtKB-SubCell"/>
</dbReference>
<keyword evidence="7" id="KW-0808">Transferase</keyword>
<dbReference type="InterPro" id="IPR001245">
    <property type="entry name" value="Ser-Thr/Tyr_kinase_cat_dom"/>
</dbReference>
<feature type="compositionally biased region" description="Basic and acidic residues" evidence="27">
    <location>
        <begin position="2526"/>
        <end position="2544"/>
    </location>
</feature>
<evidence type="ECO:0000313" key="30">
    <source>
        <dbReference type="EMBL" id="KAK2978034.1"/>
    </source>
</evidence>
<dbReference type="SUPFAM" id="SSF56112">
    <property type="entry name" value="Protein kinase-like (PK-like)"/>
    <property type="match status" value="7"/>
</dbReference>
<dbReference type="FunFam" id="3.30.200.20:FF:000015">
    <property type="entry name" value="Somatic embryogenesis receptor kinase 1"/>
    <property type="match status" value="2"/>
</dbReference>
<dbReference type="GO" id="GO:0003677">
    <property type="term" value="F:DNA binding"/>
    <property type="evidence" value="ECO:0007669"/>
    <property type="project" value="UniProtKB-KW"/>
</dbReference>
<dbReference type="PANTHER" id="PTHR47989">
    <property type="entry name" value="OS01G0750732 PROTEIN"/>
    <property type="match status" value="1"/>
</dbReference>
<dbReference type="FunFam" id="3.30.200.20:FF:000039">
    <property type="entry name" value="receptor-like protein kinase FERONIA"/>
    <property type="match status" value="3"/>
</dbReference>
<evidence type="ECO:0000256" key="15">
    <source>
        <dbReference type="ARBA" id="ARBA00022833"/>
    </source>
</evidence>
<evidence type="ECO:0000256" key="17">
    <source>
        <dbReference type="ARBA" id="ARBA00022989"/>
    </source>
</evidence>
<dbReference type="GO" id="GO:0046983">
    <property type="term" value="F:protein dimerization activity"/>
    <property type="evidence" value="ECO:0007669"/>
    <property type="project" value="InterPro"/>
</dbReference>
<keyword evidence="12 26" id="KW-0547">Nucleotide-binding</keyword>
<dbReference type="EC" id="2.7.11.1" evidence="4"/>
<feature type="binding site" evidence="26">
    <location>
        <position position="60"/>
    </location>
    <ligand>
        <name>ATP</name>
        <dbReference type="ChEBI" id="CHEBI:30616"/>
    </ligand>
</feature>
<keyword evidence="9" id="KW-0479">Metal-binding</keyword>
<comment type="subcellular location">
    <subcellularLocation>
        <location evidence="2">Membrane</location>
        <topology evidence="2">Single-pass type I membrane protein</topology>
    </subcellularLocation>
    <subcellularLocation>
        <location evidence="1">Nucleus</location>
    </subcellularLocation>
</comment>
<feature type="domain" description="Protein kinase" evidence="28">
    <location>
        <begin position="448"/>
        <end position="906"/>
    </location>
</feature>
<evidence type="ECO:0000256" key="26">
    <source>
        <dbReference type="PROSITE-ProRule" id="PRU10141"/>
    </source>
</evidence>
<dbReference type="Pfam" id="PF05699">
    <property type="entry name" value="Dimer_Tnp_hAT"/>
    <property type="match status" value="1"/>
</dbReference>
<feature type="region of interest" description="Disordered" evidence="27">
    <location>
        <begin position="2512"/>
        <end position="2558"/>
    </location>
</feature>
<dbReference type="PROSITE" id="PS00107">
    <property type="entry name" value="PROTEIN_KINASE_ATP"/>
    <property type="match status" value="4"/>
</dbReference>
<dbReference type="InterPro" id="IPR011009">
    <property type="entry name" value="Kinase-like_dom_sf"/>
</dbReference>
<evidence type="ECO:0000256" key="22">
    <source>
        <dbReference type="ARBA" id="ARBA00023242"/>
    </source>
</evidence>
<keyword evidence="15" id="KW-0862">Zinc</keyword>
<evidence type="ECO:0000256" key="14">
    <source>
        <dbReference type="ARBA" id="ARBA00022777"/>
    </source>
</evidence>
<organism evidence="30 31">
    <name type="scientific">Escallonia rubra</name>
    <dbReference type="NCBI Taxonomy" id="112253"/>
    <lineage>
        <taxon>Eukaryota</taxon>
        <taxon>Viridiplantae</taxon>
        <taxon>Streptophyta</taxon>
        <taxon>Embryophyta</taxon>
        <taxon>Tracheophyta</taxon>
        <taxon>Spermatophyta</taxon>
        <taxon>Magnoliopsida</taxon>
        <taxon>eudicotyledons</taxon>
        <taxon>Gunneridae</taxon>
        <taxon>Pentapetalae</taxon>
        <taxon>asterids</taxon>
        <taxon>campanulids</taxon>
        <taxon>Escalloniales</taxon>
        <taxon>Escalloniaceae</taxon>
        <taxon>Escallonia</taxon>
    </lineage>
</organism>
<keyword evidence="11" id="KW-0677">Repeat</keyword>
<dbReference type="Pfam" id="PF07714">
    <property type="entry name" value="PK_Tyr_Ser-Thr"/>
    <property type="match status" value="6"/>
</dbReference>
<dbReference type="SMART" id="SM00220">
    <property type="entry name" value="S_TKc"/>
    <property type="match status" value="5"/>
</dbReference>
<dbReference type="EMBL" id="JAVXUO010001909">
    <property type="protein sequence ID" value="KAK2978034.1"/>
    <property type="molecule type" value="Genomic_DNA"/>
</dbReference>
<evidence type="ECO:0000256" key="6">
    <source>
        <dbReference type="ARBA" id="ARBA00022614"/>
    </source>
</evidence>
<dbReference type="PROSITE" id="PS50011">
    <property type="entry name" value="PROTEIN_KINASE_DOM"/>
    <property type="match status" value="6"/>
</dbReference>
<evidence type="ECO:0000256" key="24">
    <source>
        <dbReference type="ARBA" id="ARBA00048679"/>
    </source>
</evidence>
<accession>A0AA88QVZ4</accession>
<evidence type="ECO:0000256" key="21">
    <source>
        <dbReference type="ARBA" id="ARBA00023180"/>
    </source>
</evidence>
<evidence type="ECO:0000313" key="31">
    <source>
        <dbReference type="Proteomes" id="UP001187471"/>
    </source>
</evidence>